<protein>
    <recommendedName>
        <fullName evidence="13">Afadin- and alpha-actinin-binding protein</fullName>
    </recommendedName>
</protein>
<feature type="region of interest" description="Disordered" evidence="10">
    <location>
        <begin position="350"/>
        <end position="377"/>
    </location>
</feature>
<dbReference type="GO" id="GO:0034451">
    <property type="term" value="C:centriolar satellite"/>
    <property type="evidence" value="ECO:0007669"/>
    <property type="project" value="TreeGrafter"/>
</dbReference>
<comment type="caution">
    <text evidence="11">The sequence shown here is derived from an EMBL/GenBank/DDBJ whole genome shotgun (WGS) entry which is preliminary data.</text>
</comment>
<dbReference type="PANTHER" id="PTHR46507">
    <property type="entry name" value="AFADIN- AND ALPHA-ACTININ-BINDING PROTEIN"/>
    <property type="match status" value="1"/>
</dbReference>
<feature type="compositionally biased region" description="Low complexity" evidence="10">
    <location>
        <begin position="559"/>
        <end position="593"/>
    </location>
</feature>
<feature type="region of interest" description="Disordered" evidence="10">
    <location>
        <begin position="31"/>
        <end position="57"/>
    </location>
</feature>
<evidence type="ECO:0000313" key="12">
    <source>
        <dbReference type="Proteomes" id="UP000749559"/>
    </source>
</evidence>
<feature type="region of interest" description="Disordered" evidence="10">
    <location>
        <begin position="287"/>
        <end position="313"/>
    </location>
</feature>
<dbReference type="InterPro" id="IPR021622">
    <property type="entry name" value="Afadin/alpha-actinin-bd"/>
</dbReference>
<feature type="compositionally biased region" description="Polar residues" evidence="10">
    <location>
        <begin position="594"/>
        <end position="603"/>
    </location>
</feature>
<dbReference type="Proteomes" id="UP000749559">
    <property type="component" value="Unassembled WGS sequence"/>
</dbReference>
<keyword evidence="7 9" id="KW-0175">Coiled coil</keyword>
<dbReference type="GO" id="GO:0070161">
    <property type="term" value="C:anchoring junction"/>
    <property type="evidence" value="ECO:0007669"/>
    <property type="project" value="UniProtKB-SubCell"/>
</dbReference>
<dbReference type="OrthoDB" id="312015at2759"/>
<evidence type="ECO:0008006" key="13">
    <source>
        <dbReference type="Google" id="ProtNLM"/>
    </source>
</evidence>
<evidence type="ECO:0000256" key="7">
    <source>
        <dbReference type="ARBA" id="ARBA00023054"/>
    </source>
</evidence>
<name>A0A8S4N3P5_OWEFU</name>
<reference evidence="11" key="1">
    <citation type="submission" date="2022-03" db="EMBL/GenBank/DDBJ databases">
        <authorList>
            <person name="Martin C."/>
        </authorList>
    </citation>
    <scope>NUCLEOTIDE SEQUENCE</scope>
</reference>
<evidence type="ECO:0000256" key="2">
    <source>
        <dbReference type="ARBA" id="ARBA00004300"/>
    </source>
</evidence>
<proteinExistence type="inferred from homology"/>
<gene>
    <name evidence="11" type="ORF">OFUS_LOCUS2670</name>
</gene>
<dbReference type="EMBL" id="CAIIXF020000001">
    <property type="protein sequence ID" value="CAH1775352.1"/>
    <property type="molecule type" value="Genomic_DNA"/>
</dbReference>
<feature type="compositionally biased region" description="Low complexity" evidence="10">
    <location>
        <begin position="540"/>
        <end position="550"/>
    </location>
</feature>
<sequence length="637" mass="72310">MTMGDWGAMEHINGGNDFLAMLTAKSRTPTHRAEKSELLFTPSPQKPGPEGASASSVYGADETVEDSIKLLNQDLLVLGFPSMYDGAATFKLSQLVSSTQQLLHMHQRSMRIKEDLENRQCRTETDINHLQVTQGRLKDSLKLCQRDIAGLQEKERQLVNKNKLLTSKLKAEKDEVKRLQSVILSRDSQYKHEMKKREKEINKLKERMHQLLTDKNQERRLGMDILNALQRPDGKRGTWKTNNKQEEDMYRLIITNYEDRQKELMLENKELRECLVTMQKELISLLNQQPSPSKSSNLEDSLEESEDDIKSVTSTDVEELADGYFQMPYEMVRDGIQKSLKEKYQLLKRRINQTEKSNPTSEGDSPETPRSDVDEANYKEQIETLSEQVSRYRDIIEQQEDLIQHSLQTPDNDDTIEQSFLHNSELLEEAENLSKEKALFYQQKCNFEKERQTFTEAAIRLGRERKMFEDEKSGFLQHQFKQATQSSVHKPRSAMHKFTGIEGGARLVSANANLTPSPTHSAIKTPSTVDLYRSMGLKISGGSQSSVKSSPYLGSFHGSTTSSKTSSNKPAQSNSASNKSSRKSSVTSSHSSSGCRNISPSSRVQEHMEHVKQALFQQSGSACETSSRDGSSRHEQQ</sequence>
<dbReference type="GO" id="GO:0007155">
    <property type="term" value="P:cell adhesion"/>
    <property type="evidence" value="ECO:0007669"/>
    <property type="project" value="UniProtKB-KW"/>
</dbReference>
<evidence type="ECO:0000256" key="9">
    <source>
        <dbReference type="SAM" id="Coils"/>
    </source>
</evidence>
<evidence type="ECO:0000256" key="5">
    <source>
        <dbReference type="ARBA" id="ARBA00022889"/>
    </source>
</evidence>
<accession>A0A8S4N3P5</accession>
<keyword evidence="8" id="KW-0206">Cytoskeleton</keyword>
<comment type="similarity">
    <text evidence="3">Belongs to the ADIP family.</text>
</comment>
<dbReference type="GO" id="GO:0036064">
    <property type="term" value="C:ciliary basal body"/>
    <property type="evidence" value="ECO:0007669"/>
    <property type="project" value="TreeGrafter"/>
</dbReference>
<dbReference type="InterPro" id="IPR052300">
    <property type="entry name" value="Adhesion_Centrosome_assoc"/>
</dbReference>
<evidence type="ECO:0000256" key="6">
    <source>
        <dbReference type="ARBA" id="ARBA00022949"/>
    </source>
</evidence>
<feature type="compositionally biased region" description="Basic and acidic residues" evidence="10">
    <location>
        <begin position="367"/>
        <end position="377"/>
    </location>
</feature>
<dbReference type="AlphaFoldDB" id="A0A8S4N3P5"/>
<evidence type="ECO:0000256" key="4">
    <source>
        <dbReference type="ARBA" id="ARBA00022490"/>
    </source>
</evidence>
<feature type="region of interest" description="Disordered" evidence="10">
    <location>
        <begin position="540"/>
        <end position="637"/>
    </location>
</feature>
<evidence type="ECO:0000256" key="8">
    <source>
        <dbReference type="ARBA" id="ARBA00023212"/>
    </source>
</evidence>
<evidence type="ECO:0000256" key="1">
    <source>
        <dbReference type="ARBA" id="ARBA00004282"/>
    </source>
</evidence>
<dbReference type="GO" id="GO:0035735">
    <property type="term" value="P:intraciliary transport involved in cilium assembly"/>
    <property type="evidence" value="ECO:0007669"/>
    <property type="project" value="TreeGrafter"/>
</dbReference>
<feature type="compositionally biased region" description="Basic and acidic residues" evidence="10">
    <location>
        <begin position="626"/>
        <end position="637"/>
    </location>
</feature>
<evidence type="ECO:0000256" key="10">
    <source>
        <dbReference type="SAM" id="MobiDB-lite"/>
    </source>
</evidence>
<feature type="compositionally biased region" description="Polar residues" evidence="10">
    <location>
        <begin position="354"/>
        <end position="363"/>
    </location>
</feature>
<evidence type="ECO:0000313" key="11">
    <source>
        <dbReference type="EMBL" id="CAH1775352.1"/>
    </source>
</evidence>
<feature type="coiled-coil region" evidence="9">
    <location>
        <begin position="141"/>
        <end position="221"/>
    </location>
</feature>
<evidence type="ECO:0000256" key="3">
    <source>
        <dbReference type="ARBA" id="ARBA00009291"/>
    </source>
</evidence>
<keyword evidence="6" id="KW-0965">Cell junction</keyword>
<keyword evidence="12" id="KW-1185">Reference proteome</keyword>
<dbReference type="PANTHER" id="PTHR46507:SF4">
    <property type="entry name" value="SSX FAMILY MEMBER 2 INTERACTING PROTEIN"/>
    <property type="match status" value="1"/>
</dbReference>
<comment type="subcellular location">
    <subcellularLocation>
        <location evidence="1">Cell junction</location>
    </subcellularLocation>
    <subcellularLocation>
        <location evidence="2">Cytoplasm</location>
        <location evidence="2">Cytoskeleton</location>
        <location evidence="2">Microtubule organizing center</location>
        <location evidence="2">Centrosome</location>
    </subcellularLocation>
</comment>
<feature type="compositionally biased region" description="Polar residues" evidence="10">
    <location>
        <begin position="615"/>
        <end position="625"/>
    </location>
</feature>
<organism evidence="11 12">
    <name type="scientific">Owenia fusiformis</name>
    <name type="common">Polychaete worm</name>
    <dbReference type="NCBI Taxonomy" id="6347"/>
    <lineage>
        <taxon>Eukaryota</taxon>
        <taxon>Metazoa</taxon>
        <taxon>Spiralia</taxon>
        <taxon>Lophotrochozoa</taxon>
        <taxon>Annelida</taxon>
        <taxon>Polychaeta</taxon>
        <taxon>Sedentaria</taxon>
        <taxon>Canalipalpata</taxon>
        <taxon>Sabellida</taxon>
        <taxon>Oweniida</taxon>
        <taxon>Oweniidae</taxon>
        <taxon>Owenia</taxon>
    </lineage>
</organism>
<keyword evidence="5" id="KW-0130">Cell adhesion</keyword>
<keyword evidence="4" id="KW-0963">Cytoplasm</keyword>
<dbReference type="Pfam" id="PF11559">
    <property type="entry name" value="ADIP"/>
    <property type="match status" value="1"/>
</dbReference>